<keyword evidence="2" id="KW-1185">Reference proteome</keyword>
<protein>
    <submittedName>
        <fullName evidence="1">Uncharacterized protein DUF192 probably involved in sugar metabolism</fullName>
    </submittedName>
</protein>
<accession>A0A2T0XCF9</accession>
<evidence type="ECO:0000313" key="1">
    <source>
        <dbReference type="EMBL" id="PRY96596.1"/>
    </source>
</evidence>
<reference evidence="1 2" key="1">
    <citation type="submission" date="2018-03" db="EMBL/GenBank/DDBJ databases">
        <title>Genomic Encyclopedia of Type Strains, Phase III (KMG-III): the genomes of soil and plant-associated and newly described type strains.</title>
        <authorList>
            <person name="Whitman W."/>
        </authorList>
    </citation>
    <scope>NUCLEOTIDE SEQUENCE [LARGE SCALE GENOMIC DNA]</scope>
    <source>
        <strain evidence="1 2">MWH-P2sevCIIIb</strain>
    </source>
</reference>
<dbReference type="Proteomes" id="UP000238308">
    <property type="component" value="Unassembled WGS sequence"/>
</dbReference>
<gene>
    <name evidence="1" type="ORF">BCM14_2837</name>
</gene>
<dbReference type="EMBL" id="PVTV01000017">
    <property type="protein sequence ID" value="PRY96596.1"/>
    <property type="molecule type" value="Genomic_DNA"/>
</dbReference>
<evidence type="ECO:0000313" key="2">
    <source>
        <dbReference type="Proteomes" id="UP000238308"/>
    </source>
</evidence>
<organism evidence="1 2">
    <name type="scientific">Jezberella montanilacus</name>
    <dbReference type="NCBI Taxonomy" id="323426"/>
    <lineage>
        <taxon>Bacteria</taxon>
        <taxon>Pseudomonadati</taxon>
        <taxon>Pseudomonadota</taxon>
        <taxon>Betaproteobacteria</taxon>
        <taxon>Burkholderiales</taxon>
        <taxon>Alcaligenaceae</taxon>
        <taxon>Jezberella</taxon>
    </lineage>
</organism>
<sequence length="113" mass="13378">MHHDELIEIIDCNTWLDRLRGLAGRSLELKTQALWLRPCRSIHTFTLANPISVAFVSSDYRVLKIHPIVQRFSIRWHWQAESVFEAAPISDLEIQRYQRKLEMSLQQHLSKSR</sequence>
<dbReference type="OrthoDB" id="9813379at2"/>
<proteinExistence type="predicted"/>
<dbReference type="AlphaFoldDB" id="A0A2T0XCF9"/>
<name>A0A2T0XCF9_9BURK</name>
<comment type="caution">
    <text evidence="1">The sequence shown here is derived from an EMBL/GenBank/DDBJ whole genome shotgun (WGS) entry which is preliminary data.</text>
</comment>